<dbReference type="EMBL" id="KZ613940">
    <property type="protein sequence ID" value="PMD45771.1"/>
    <property type="molecule type" value="Genomic_DNA"/>
</dbReference>
<gene>
    <name evidence="1" type="ORF">L207DRAFT_259827</name>
</gene>
<evidence type="ECO:0000313" key="1">
    <source>
        <dbReference type="EMBL" id="PMD45771.1"/>
    </source>
</evidence>
<proteinExistence type="predicted"/>
<reference evidence="1 2" key="1">
    <citation type="submission" date="2016-04" db="EMBL/GenBank/DDBJ databases">
        <title>A degradative enzymes factory behind the ericoid mycorrhizal symbiosis.</title>
        <authorList>
            <consortium name="DOE Joint Genome Institute"/>
            <person name="Martino E."/>
            <person name="Morin E."/>
            <person name="Grelet G."/>
            <person name="Kuo A."/>
            <person name="Kohler A."/>
            <person name="Daghino S."/>
            <person name="Barry K."/>
            <person name="Choi C."/>
            <person name="Cichocki N."/>
            <person name="Clum A."/>
            <person name="Copeland A."/>
            <person name="Hainaut M."/>
            <person name="Haridas S."/>
            <person name="Labutti K."/>
            <person name="Lindquist E."/>
            <person name="Lipzen A."/>
            <person name="Khouja H.-R."/>
            <person name="Murat C."/>
            <person name="Ohm R."/>
            <person name="Olson A."/>
            <person name="Spatafora J."/>
            <person name="Veneault-Fourrey C."/>
            <person name="Henrissat B."/>
            <person name="Grigoriev I."/>
            <person name="Martin F."/>
            <person name="Perotto S."/>
        </authorList>
    </citation>
    <scope>NUCLEOTIDE SEQUENCE [LARGE SCALE GENOMIC DNA]</scope>
    <source>
        <strain evidence="1 2">F</strain>
    </source>
</reference>
<keyword evidence="2" id="KW-1185">Reference proteome</keyword>
<accession>A0A2J6S4U5</accession>
<sequence length="168" mass="18823">MMLRGKGRGKRKGNFSCGGDYNDFAKTKFWKLACEKSQNSFSSQDPRLLGCHKPLHASVTWPRYQHSNHFDPAWHCNTKTSWKSPSSSFSFLHSIIWSCAGLGTWASELQTICSTPQISSRAVQLLGHSRFHRVSGHLKIGAAGKIQYTWLNVWIGAGTFGGYRSVMI</sequence>
<organism evidence="1 2">
    <name type="scientific">Hyaloscypha variabilis (strain UAMH 11265 / GT02V1 / F)</name>
    <name type="common">Meliniomyces variabilis</name>
    <dbReference type="NCBI Taxonomy" id="1149755"/>
    <lineage>
        <taxon>Eukaryota</taxon>
        <taxon>Fungi</taxon>
        <taxon>Dikarya</taxon>
        <taxon>Ascomycota</taxon>
        <taxon>Pezizomycotina</taxon>
        <taxon>Leotiomycetes</taxon>
        <taxon>Helotiales</taxon>
        <taxon>Hyaloscyphaceae</taxon>
        <taxon>Hyaloscypha</taxon>
        <taxon>Hyaloscypha variabilis</taxon>
    </lineage>
</organism>
<evidence type="ECO:0000313" key="2">
    <source>
        <dbReference type="Proteomes" id="UP000235786"/>
    </source>
</evidence>
<dbReference type="AlphaFoldDB" id="A0A2J6S4U5"/>
<name>A0A2J6S4U5_HYAVF</name>
<dbReference type="Proteomes" id="UP000235786">
    <property type="component" value="Unassembled WGS sequence"/>
</dbReference>
<protein>
    <submittedName>
        <fullName evidence="1">Uncharacterized protein</fullName>
    </submittedName>
</protein>